<keyword evidence="3" id="KW-1185">Reference proteome</keyword>
<dbReference type="eggNOG" id="ENOG50305HW">
    <property type="taxonomic scope" value="Bacteria"/>
</dbReference>
<feature type="chain" id="PRO_5009798088" evidence="1">
    <location>
        <begin position="26"/>
        <end position="279"/>
    </location>
</feature>
<name>A0A0S2F496_LYSAN</name>
<dbReference type="EMBL" id="CP011129">
    <property type="protein sequence ID" value="ALN78342.1"/>
    <property type="molecule type" value="Genomic_DNA"/>
</dbReference>
<dbReference type="InterPro" id="IPR046511">
    <property type="entry name" value="DUF6689"/>
</dbReference>
<accession>A0A0S2F496</accession>
<gene>
    <name evidence="2" type="ORF">LA76x_0180</name>
</gene>
<dbReference type="KEGG" id="laq:GLA29479_3304"/>
<evidence type="ECO:0000313" key="3">
    <source>
        <dbReference type="Proteomes" id="UP000060787"/>
    </source>
</evidence>
<dbReference type="STRING" id="84531.LA76x_0180"/>
<dbReference type="RefSeq" id="WP_057916171.1">
    <property type="nucleotide sequence ID" value="NZ_CP011129.1"/>
</dbReference>
<dbReference type="Proteomes" id="UP000060787">
    <property type="component" value="Chromosome"/>
</dbReference>
<feature type="signal peptide" evidence="1">
    <location>
        <begin position="1"/>
        <end position="25"/>
    </location>
</feature>
<proteinExistence type="predicted"/>
<evidence type="ECO:0000256" key="1">
    <source>
        <dbReference type="SAM" id="SignalP"/>
    </source>
</evidence>
<keyword evidence="1" id="KW-0732">Signal</keyword>
<reference evidence="2 3" key="1">
    <citation type="journal article" date="2015" name="BMC Genomics">
        <title>Comparative genomics and metabolic profiling of the genus Lysobacter.</title>
        <authorList>
            <person name="de Bruijn I."/>
            <person name="Cheng X."/>
            <person name="de Jager V."/>
            <person name="Exposito R.G."/>
            <person name="Watrous J."/>
            <person name="Patel N."/>
            <person name="Postma J."/>
            <person name="Dorrestein P.C."/>
            <person name="Kobayashi D."/>
            <person name="Raaijmakers J.M."/>
        </authorList>
    </citation>
    <scope>NUCLEOTIDE SEQUENCE [LARGE SCALE GENOMIC DNA]</scope>
    <source>
        <strain evidence="2 3">76</strain>
    </source>
</reference>
<protein>
    <submittedName>
        <fullName evidence="2">Uncharacterized protein</fullName>
    </submittedName>
</protein>
<sequence length="279" mass="28803">MGKLALASRLLAAAALFVSSAVASAQSLPVTVNASGNTATIVVGDPAQPVADLTLTFDDASGLQASSLGVSAQLVSLTDSALLARLPSLGLTPLDPAFPLLITIEPPALGGLSFRRGVRVEVHTHALSYSAGSSYRLFKASLGGNFRDISDEIAPGSVRARGTTGGFSQFLVLSDLRATGSVIAQKISWLRARVDQLPVAEQAAFDAWLDTVATAVAAAEYADAIAALDAFRARAVARAGSPLADQWRAARDLDNHAGELIAGAATLKFSVAYLRDFGQ</sequence>
<dbReference type="PATRIC" id="fig|84531.7.peg.3231"/>
<evidence type="ECO:0000313" key="2">
    <source>
        <dbReference type="EMBL" id="ALN78342.1"/>
    </source>
</evidence>
<organism evidence="2 3">
    <name type="scientific">Lysobacter antibioticus</name>
    <dbReference type="NCBI Taxonomy" id="84531"/>
    <lineage>
        <taxon>Bacteria</taxon>
        <taxon>Pseudomonadati</taxon>
        <taxon>Pseudomonadota</taxon>
        <taxon>Gammaproteobacteria</taxon>
        <taxon>Lysobacterales</taxon>
        <taxon>Lysobacteraceae</taxon>
        <taxon>Lysobacter</taxon>
    </lineage>
</organism>
<dbReference type="KEGG" id="lab:LA76x_0180"/>
<dbReference type="AlphaFoldDB" id="A0A0S2F496"/>
<dbReference type="OrthoDB" id="5965825at2"/>
<dbReference type="Pfam" id="PF20396">
    <property type="entry name" value="DUF6689"/>
    <property type="match status" value="1"/>
</dbReference>